<keyword evidence="2 5" id="KW-0812">Transmembrane</keyword>
<evidence type="ECO:0000259" key="6">
    <source>
        <dbReference type="Pfam" id="PF01490"/>
    </source>
</evidence>
<dbReference type="STRING" id="1169540.A0A0G4ESL1"/>
<feature type="transmembrane region" description="Helical" evidence="5">
    <location>
        <begin position="76"/>
        <end position="99"/>
    </location>
</feature>
<keyword evidence="4 5" id="KW-0472">Membrane</keyword>
<evidence type="ECO:0000256" key="4">
    <source>
        <dbReference type="ARBA" id="ARBA00023136"/>
    </source>
</evidence>
<gene>
    <name evidence="7" type="ORF">Vbra_12990</name>
</gene>
<evidence type="ECO:0000256" key="5">
    <source>
        <dbReference type="SAM" id="Phobius"/>
    </source>
</evidence>
<evidence type="ECO:0000313" key="8">
    <source>
        <dbReference type="Proteomes" id="UP000041254"/>
    </source>
</evidence>
<dbReference type="PhylomeDB" id="A0A0G4ESL1"/>
<sequence length="418" mass="44930">MDSITAAANMANTIIGSGILGLSACADAGGVLLYSVFLVAACLSTITGVLFLVGASEMSSSAKSYESLASTAMGPTGVLITTAAVLVQCLGAMTSYLMILCDVGPQIIGTVSPVRIESSVLLCVFIILLWFLCCLRDLRSLRGVSLFAVGVYMAFSITTVIYAIGGFTEQVDDKPPVEWVKFSPDVIVRFPTCLFAFNCATVVLPIYSQLREPSIKTMRTVAGLAYGFVFVVYFCSSIAGYMTFRGQVKSNLLDNYSQDSQWLNVMRLLMTATIFSYPFSCVGARQALAYVLFRPDKPGPLPFHQHVGLSTFIVLFTATCAMKIPDLKYAFGITGSTATVLVAYLLPSLFHLIMTYRDTLPAAKNTRSYGSVTLQKETRAGAFLGRDIGNVLMIGVSCVVMAVALTTNITVLMQGRDS</sequence>
<feature type="domain" description="Amino acid transporter transmembrane" evidence="6">
    <location>
        <begin position="4"/>
        <end position="364"/>
    </location>
</feature>
<dbReference type="InterPro" id="IPR013057">
    <property type="entry name" value="AA_transpt_TM"/>
</dbReference>
<proteinExistence type="predicted"/>
<accession>A0A0G4ESL1</accession>
<dbReference type="GO" id="GO:0015179">
    <property type="term" value="F:L-amino acid transmembrane transporter activity"/>
    <property type="evidence" value="ECO:0007669"/>
    <property type="project" value="TreeGrafter"/>
</dbReference>
<feature type="transmembrane region" description="Helical" evidence="5">
    <location>
        <begin position="119"/>
        <end position="138"/>
    </location>
</feature>
<dbReference type="PANTHER" id="PTHR22950">
    <property type="entry name" value="AMINO ACID TRANSPORTER"/>
    <property type="match status" value="1"/>
</dbReference>
<name>A0A0G4ESL1_VITBC</name>
<dbReference type="Pfam" id="PF01490">
    <property type="entry name" value="Aa_trans"/>
    <property type="match status" value="1"/>
</dbReference>
<dbReference type="VEuPathDB" id="CryptoDB:Vbra_12990"/>
<evidence type="ECO:0000256" key="1">
    <source>
        <dbReference type="ARBA" id="ARBA00004141"/>
    </source>
</evidence>
<evidence type="ECO:0000313" key="7">
    <source>
        <dbReference type="EMBL" id="CEM00855.1"/>
    </source>
</evidence>
<dbReference type="InParanoid" id="A0A0G4ESL1"/>
<comment type="subcellular location">
    <subcellularLocation>
        <location evidence="1">Membrane</location>
        <topology evidence="1">Multi-pass membrane protein</topology>
    </subcellularLocation>
</comment>
<dbReference type="OrthoDB" id="28208at2759"/>
<feature type="transmembrane region" description="Helical" evidence="5">
    <location>
        <begin position="391"/>
        <end position="413"/>
    </location>
</feature>
<feature type="transmembrane region" description="Helical" evidence="5">
    <location>
        <begin position="145"/>
        <end position="167"/>
    </location>
</feature>
<keyword evidence="8" id="KW-1185">Reference proteome</keyword>
<organism evidence="7 8">
    <name type="scientific">Vitrella brassicaformis (strain CCMP3155)</name>
    <dbReference type="NCBI Taxonomy" id="1169540"/>
    <lineage>
        <taxon>Eukaryota</taxon>
        <taxon>Sar</taxon>
        <taxon>Alveolata</taxon>
        <taxon>Colpodellida</taxon>
        <taxon>Vitrellaceae</taxon>
        <taxon>Vitrella</taxon>
    </lineage>
</organism>
<dbReference type="Proteomes" id="UP000041254">
    <property type="component" value="Unassembled WGS sequence"/>
</dbReference>
<dbReference type="AlphaFoldDB" id="A0A0G4ESL1"/>
<evidence type="ECO:0000256" key="3">
    <source>
        <dbReference type="ARBA" id="ARBA00022989"/>
    </source>
</evidence>
<dbReference type="EMBL" id="CDMY01000300">
    <property type="protein sequence ID" value="CEM00855.1"/>
    <property type="molecule type" value="Genomic_DNA"/>
</dbReference>
<protein>
    <recommendedName>
        <fullName evidence="6">Amino acid transporter transmembrane domain-containing protein</fullName>
    </recommendedName>
</protein>
<dbReference type="OMA" id="EKECANS"/>
<feature type="transmembrane region" description="Helical" evidence="5">
    <location>
        <begin position="187"/>
        <end position="208"/>
    </location>
</feature>
<feature type="transmembrane region" description="Helical" evidence="5">
    <location>
        <begin position="329"/>
        <end position="350"/>
    </location>
</feature>
<feature type="transmembrane region" description="Helical" evidence="5">
    <location>
        <begin position="31"/>
        <end position="55"/>
    </location>
</feature>
<dbReference type="GO" id="GO:0016020">
    <property type="term" value="C:membrane"/>
    <property type="evidence" value="ECO:0007669"/>
    <property type="project" value="UniProtKB-SubCell"/>
</dbReference>
<dbReference type="PANTHER" id="PTHR22950:SF702">
    <property type="entry name" value="AMINO ACID TRANSPORTER PROTEIN"/>
    <property type="match status" value="1"/>
</dbReference>
<feature type="transmembrane region" description="Helical" evidence="5">
    <location>
        <begin position="220"/>
        <end position="244"/>
    </location>
</feature>
<keyword evidence="3 5" id="KW-1133">Transmembrane helix</keyword>
<evidence type="ECO:0000256" key="2">
    <source>
        <dbReference type="ARBA" id="ARBA00022692"/>
    </source>
</evidence>
<reference evidence="7 8" key="1">
    <citation type="submission" date="2014-11" db="EMBL/GenBank/DDBJ databases">
        <authorList>
            <person name="Zhu J."/>
            <person name="Qi W."/>
            <person name="Song R."/>
        </authorList>
    </citation>
    <scope>NUCLEOTIDE SEQUENCE [LARGE SCALE GENOMIC DNA]</scope>
</reference>